<feature type="signal peptide" evidence="10">
    <location>
        <begin position="1"/>
        <end position="18"/>
    </location>
</feature>
<evidence type="ECO:0000256" key="9">
    <source>
        <dbReference type="ARBA" id="ARBA00023180"/>
    </source>
</evidence>
<dbReference type="GO" id="GO:0006629">
    <property type="term" value="P:lipid metabolic process"/>
    <property type="evidence" value="ECO:0007669"/>
    <property type="project" value="TreeGrafter"/>
</dbReference>
<accession>A0A3G5BIK1</accession>
<dbReference type="SUPFAM" id="SSF50814">
    <property type="entry name" value="Lipocalins"/>
    <property type="match status" value="1"/>
</dbReference>
<dbReference type="Pfam" id="PF08212">
    <property type="entry name" value="Lipocalin_2"/>
    <property type="match status" value="1"/>
</dbReference>
<keyword evidence="4" id="KW-0813">Transport</keyword>
<protein>
    <recommendedName>
        <fullName evidence="3">Apolipoprotein D</fullName>
    </recommendedName>
</protein>
<organism evidence="12">
    <name type="scientific">Dolopus genitalis</name>
    <name type="common">Giant Australian assassin fly</name>
    <name type="synonym">Asilus genitalis</name>
    <dbReference type="NCBI Taxonomy" id="2488630"/>
    <lineage>
        <taxon>Eukaryota</taxon>
        <taxon>Metazoa</taxon>
        <taxon>Ecdysozoa</taxon>
        <taxon>Arthropoda</taxon>
        <taxon>Hexapoda</taxon>
        <taxon>Insecta</taxon>
        <taxon>Pterygota</taxon>
        <taxon>Neoptera</taxon>
        <taxon>Endopterygota</taxon>
        <taxon>Diptera</taxon>
        <taxon>Brachycera</taxon>
        <taxon>Muscomorpha</taxon>
        <taxon>Asiloidea</taxon>
        <taxon>Asilidae</taxon>
        <taxon>Asilinae</taxon>
        <taxon>Dolopus</taxon>
    </lineage>
</organism>
<dbReference type="AlphaFoldDB" id="A0A3G5BIK1"/>
<dbReference type="InterPro" id="IPR012674">
    <property type="entry name" value="Calycin"/>
</dbReference>
<keyword evidence="6 10" id="KW-0732">Signal</keyword>
<dbReference type="InterPro" id="IPR022271">
    <property type="entry name" value="Lipocalin_ApoD"/>
</dbReference>
<feature type="chain" id="PRO_5025720345" description="Apolipoprotein D" evidence="10">
    <location>
        <begin position="19"/>
        <end position="188"/>
    </location>
</feature>
<dbReference type="GO" id="GO:0031409">
    <property type="term" value="F:pigment binding"/>
    <property type="evidence" value="ECO:0007669"/>
    <property type="project" value="InterPro"/>
</dbReference>
<dbReference type="GO" id="GO:0005737">
    <property type="term" value="C:cytoplasm"/>
    <property type="evidence" value="ECO:0007669"/>
    <property type="project" value="TreeGrafter"/>
</dbReference>
<evidence type="ECO:0000256" key="8">
    <source>
        <dbReference type="ARBA" id="ARBA00023157"/>
    </source>
</evidence>
<evidence type="ECO:0000256" key="5">
    <source>
        <dbReference type="ARBA" id="ARBA00022525"/>
    </source>
</evidence>
<evidence type="ECO:0000256" key="2">
    <source>
        <dbReference type="ARBA" id="ARBA00006889"/>
    </source>
</evidence>
<dbReference type="GO" id="GO:0000302">
    <property type="term" value="P:response to reactive oxygen species"/>
    <property type="evidence" value="ECO:0007669"/>
    <property type="project" value="TreeGrafter"/>
</dbReference>
<dbReference type="GO" id="GO:0008289">
    <property type="term" value="F:lipid binding"/>
    <property type="evidence" value="ECO:0007669"/>
    <property type="project" value="UniProtKB-KW"/>
</dbReference>
<dbReference type="GO" id="GO:0005576">
    <property type="term" value="C:extracellular region"/>
    <property type="evidence" value="ECO:0007669"/>
    <property type="project" value="UniProtKB-SubCell"/>
</dbReference>
<evidence type="ECO:0000256" key="10">
    <source>
        <dbReference type="PIRNR" id="PIRNR036893"/>
    </source>
</evidence>
<evidence type="ECO:0000256" key="3">
    <source>
        <dbReference type="ARBA" id="ARBA00019890"/>
    </source>
</evidence>
<feature type="domain" description="Lipocalin/cytosolic fatty-acid binding" evidence="11">
    <location>
        <begin position="34"/>
        <end position="162"/>
    </location>
</feature>
<dbReference type="InterPro" id="IPR003057">
    <property type="entry name" value="Invtbrt_color"/>
</dbReference>
<comment type="similarity">
    <text evidence="2 10">Belongs to the calycin superfamily. Lipocalin family.</text>
</comment>
<evidence type="ECO:0000256" key="7">
    <source>
        <dbReference type="ARBA" id="ARBA00023121"/>
    </source>
</evidence>
<reference evidence="12" key="1">
    <citation type="journal article" date="2018" name="Toxins">
        <title>Buzz kill: function and proteomic composition of venom from the giant assassin fly Dolopus genitalis (Diptera: Asilidae).</title>
        <authorList>
            <person name="Walker A.A."/>
            <person name="Dobson J."/>
            <person name="Jin J."/>
            <person name="Robinson S.D."/>
            <person name="Herzig V."/>
            <person name="Vetter I."/>
            <person name="King G.F."/>
            <person name="Fry B.G."/>
        </authorList>
    </citation>
    <scope>NUCLEOTIDE SEQUENCE</scope>
    <source>
        <strain evidence="12">Dg93</strain>
        <tissue evidence="12">Venom/thoracic glands</tissue>
    </source>
</reference>
<keyword evidence="8" id="KW-1015">Disulfide bond</keyword>
<dbReference type="PRINTS" id="PR01273">
    <property type="entry name" value="INVTBRTCOLOR"/>
</dbReference>
<comment type="subcellular location">
    <subcellularLocation>
        <location evidence="1">Secreted</location>
    </subcellularLocation>
</comment>
<evidence type="ECO:0000256" key="4">
    <source>
        <dbReference type="ARBA" id="ARBA00022448"/>
    </source>
</evidence>
<name>A0A3G5BIK1_DOLGE</name>
<dbReference type="PIRSF" id="PIRSF036893">
    <property type="entry name" value="Lipocalin_ApoD"/>
    <property type="match status" value="1"/>
</dbReference>
<dbReference type="PANTHER" id="PTHR10612:SF34">
    <property type="entry name" value="APOLIPOPROTEIN D"/>
    <property type="match status" value="1"/>
</dbReference>
<dbReference type="EMBL" id="MK075211">
    <property type="protein sequence ID" value="AYV99614.1"/>
    <property type="molecule type" value="mRNA"/>
</dbReference>
<dbReference type="Gene3D" id="2.40.128.20">
    <property type="match status" value="1"/>
</dbReference>
<dbReference type="PANTHER" id="PTHR10612">
    <property type="entry name" value="APOLIPOPROTEIN D"/>
    <property type="match status" value="1"/>
</dbReference>
<dbReference type="InterPro" id="IPR000566">
    <property type="entry name" value="Lipocln_cytosolic_FA-bd_dom"/>
</dbReference>
<evidence type="ECO:0000313" key="12">
    <source>
        <dbReference type="EMBL" id="AYV99614.1"/>
    </source>
</evidence>
<dbReference type="FunFam" id="2.40.128.20:FF:000003">
    <property type="entry name" value="Apolipoprotein D"/>
    <property type="match status" value="1"/>
</dbReference>
<keyword evidence="7" id="KW-0446">Lipid-binding</keyword>
<keyword evidence="9" id="KW-0325">Glycoprotein</keyword>
<evidence type="ECO:0000256" key="6">
    <source>
        <dbReference type="ARBA" id="ARBA00022729"/>
    </source>
</evidence>
<sequence length="188" mass="21548">MKCPILIFVATLFAGAYTQQLVKCPEMSVMTDFNIEKYMGVWYENQKYPFAFEVLGRCISAKYGMNADGTVSISNKAFNIIFQKWDEIIGTGTVVDSGKLKVKFTTGIIKTAADYWILGTDYTNYAVVYSCSENFKFIKGQKVWILTREIHPSKEVVENALRVLDKHDLTRDLLQKSYQTNCPRRTLF</sequence>
<proteinExistence type="evidence at transcript level"/>
<evidence type="ECO:0000259" key="11">
    <source>
        <dbReference type="Pfam" id="PF08212"/>
    </source>
</evidence>
<evidence type="ECO:0000256" key="1">
    <source>
        <dbReference type="ARBA" id="ARBA00004613"/>
    </source>
</evidence>
<keyword evidence="5" id="KW-0964">Secreted</keyword>